<accession>A0A1I7U1V9</accession>
<dbReference type="Pfam" id="PF23051">
    <property type="entry name" value="DUF7040"/>
    <property type="match status" value="1"/>
</dbReference>
<dbReference type="AlphaFoldDB" id="A0A1I7U1V9"/>
<dbReference type="eggNOG" id="ENOG502TM2V">
    <property type="taxonomic scope" value="Eukaryota"/>
</dbReference>
<feature type="domain" description="DUF7040" evidence="1">
    <location>
        <begin position="127"/>
        <end position="236"/>
    </location>
</feature>
<reference evidence="3" key="1">
    <citation type="submission" date="2016-11" db="UniProtKB">
        <authorList>
            <consortium name="WormBaseParasite"/>
        </authorList>
    </citation>
    <scope>IDENTIFICATION</scope>
</reference>
<evidence type="ECO:0000313" key="3">
    <source>
        <dbReference type="WBParaSite" id="Csp11.Scaffold629.g14010.t1"/>
    </source>
</evidence>
<sequence>MADSSNTPGFLCENGVFVRIQIHDRIINHKRPVPFAICFLEKQKNRAYNQDFRGSTPDCDMVFNSCHGAYRSIQHVDLGDWYTHHFTDERTRKSLHYRTKSQYYAVRLTKPSKILAPLPTRVVDGKVEIDTELRFNHDNLEVKDSRGEQNWKIRIQGIMKSVFYDEYLGPVEIDIPEAVEIIKSVEEMRKFVPGMTEDEETKVSVTVSPHDGWFERGLRYPKEGIFVVTKINEFKDKNDYVVW</sequence>
<organism evidence="2 3">
    <name type="scientific">Caenorhabditis tropicalis</name>
    <dbReference type="NCBI Taxonomy" id="1561998"/>
    <lineage>
        <taxon>Eukaryota</taxon>
        <taxon>Metazoa</taxon>
        <taxon>Ecdysozoa</taxon>
        <taxon>Nematoda</taxon>
        <taxon>Chromadorea</taxon>
        <taxon>Rhabditida</taxon>
        <taxon>Rhabditina</taxon>
        <taxon>Rhabditomorpha</taxon>
        <taxon>Rhabditoidea</taxon>
        <taxon>Rhabditidae</taxon>
        <taxon>Peloderinae</taxon>
        <taxon>Caenorhabditis</taxon>
    </lineage>
</organism>
<dbReference type="Proteomes" id="UP000095282">
    <property type="component" value="Unplaced"/>
</dbReference>
<evidence type="ECO:0000313" key="2">
    <source>
        <dbReference type="Proteomes" id="UP000095282"/>
    </source>
</evidence>
<proteinExistence type="predicted"/>
<dbReference type="WBParaSite" id="Csp11.Scaffold629.g14010.t1">
    <property type="protein sequence ID" value="Csp11.Scaffold629.g14010.t1"/>
    <property type="gene ID" value="Csp11.Scaffold629.g14010"/>
</dbReference>
<evidence type="ECO:0000259" key="1">
    <source>
        <dbReference type="Pfam" id="PF23051"/>
    </source>
</evidence>
<protein>
    <submittedName>
        <fullName evidence="3">DUF223 domain-containing protein</fullName>
    </submittedName>
</protein>
<name>A0A1I7U1V9_9PELO</name>
<dbReference type="InterPro" id="IPR055468">
    <property type="entry name" value="DUF7040"/>
</dbReference>
<keyword evidence="2" id="KW-1185">Reference proteome</keyword>